<accession>B8C7T4</accession>
<dbReference type="EMBL" id="CM000645">
    <property type="protein sequence ID" value="EED90373.1"/>
    <property type="molecule type" value="Genomic_DNA"/>
</dbReference>
<organism evidence="2 3">
    <name type="scientific">Thalassiosira pseudonana</name>
    <name type="common">Marine diatom</name>
    <name type="synonym">Cyclotella nana</name>
    <dbReference type="NCBI Taxonomy" id="35128"/>
    <lineage>
        <taxon>Eukaryota</taxon>
        <taxon>Sar</taxon>
        <taxon>Stramenopiles</taxon>
        <taxon>Ochrophyta</taxon>
        <taxon>Bacillariophyta</taxon>
        <taxon>Coscinodiscophyceae</taxon>
        <taxon>Thalassiosirophycidae</taxon>
        <taxon>Thalassiosirales</taxon>
        <taxon>Thalassiosiraceae</taxon>
        <taxon>Thalassiosira</taxon>
    </lineage>
</organism>
<dbReference type="PANTHER" id="PTHR10476">
    <property type="entry name" value="CHARGED MULTIVESICULAR BODY PROTEIN"/>
    <property type="match status" value="1"/>
</dbReference>
<reference evidence="2 3" key="2">
    <citation type="journal article" date="2008" name="Nature">
        <title>The Phaeodactylum genome reveals the evolutionary history of diatom genomes.</title>
        <authorList>
            <person name="Bowler C."/>
            <person name="Allen A.E."/>
            <person name="Badger J.H."/>
            <person name="Grimwood J."/>
            <person name="Jabbari K."/>
            <person name="Kuo A."/>
            <person name="Maheswari U."/>
            <person name="Martens C."/>
            <person name="Maumus F."/>
            <person name="Otillar R.P."/>
            <person name="Rayko E."/>
            <person name="Salamov A."/>
            <person name="Vandepoele K."/>
            <person name="Beszteri B."/>
            <person name="Gruber A."/>
            <person name="Heijde M."/>
            <person name="Katinka M."/>
            <person name="Mock T."/>
            <person name="Valentin K."/>
            <person name="Verret F."/>
            <person name="Berges J.A."/>
            <person name="Brownlee C."/>
            <person name="Cadoret J.P."/>
            <person name="Chiovitti A."/>
            <person name="Choi C.J."/>
            <person name="Coesel S."/>
            <person name="De Martino A."/>
            <person name="Detter J.C."/>
            <person name="Durkin C."/>
            <person name="Falciatore A."/>
            <person name="Fournet J."/>
            <person name="Haruta M."/>
            <person name="Huysman M.J."/>
            <person name="Jenkins B.D."/>
            <person name="Jiroutova K."/>
            <person name="Jorgensen R.E."/>
            <person name="Joubert Y."/>
            <person name="Kaplan A."/>
            <person name="Kroger N."/>
            <person name="Kroth P.G."/>
            <person name="La Roche J."/>
            <person name="Lindquist E."/>
            <person name="Lommer M."/>
            <person name="Martin-Jezequel V."/>
            <person name="Lopez P.J."/>
            <person name="Lucas S."/>
            <person name="Mangogna M."/>
            <person name="McGinnis K."/>
            <person name="Medlin L.K."/>
            <person name="Montsant A."/>
            <person name="Oudot-Le Secq M.P."/>
            <person name="Napoli C."/>
            <person name="Obornik M."/>
            <person name="Parker M.S."/>
            <person name="Petit J.L."/>
            <person name="Porcel B.M."/>
            <person name="Poulsen N."/>
            <person name="Robison M."/>
            <person name="Rychlewski L."/>
            <person name="Rynearson T.A."/>
            <person name="Schmutz J."/>
            <person name="Shapiro H."/>
            <person name="Siaut M."/>
            <person name="Stanley M."/>
            <person name="Sussman M.R."/>
            <person name="Taylor A.R."/>
            <person name="Vardi A."/>
            <person name="von Dassow P."/>
            <person name="Vyverman W."/>
            <person name="Willis A."/>
            <person name="Wyrwicz L.S."/>
            <person name="Rokhsar D.S."/>
            <person name="Weissenbach J."/>
            <person name="Armbrust E.V."/>
            <person name="Green B.R."/>
            <person name="Van de Peer Y."/>
            <person name="Grigoriev I.V."/>
        </authorList>
    </citation>
    <scope>NUCLEOTIDE SEQUENCE [LARGE SCALE GENOMIC DNA]</scope>
    <source>
        <strain evidence="2 3">CCMP1335</strain>
    </source>
</reference>
<dbReference type="PaxDb" id="35128-Thaps7887"/>
<dbReference type="GeneID" id="7449271"/>
<evidence type="ECO:0000313" key="2">
    <source>
        <dbReference type="EMBL" id="EED90373.1"/>
    </source>
</evidence>
<dbReference type="Proteomes" id="UP000001449">
    <property type="component" value="Chromosome 9"/>
</dbReference>
<dbReference type="STRING" id="35128.B8C7T4"/>
<dbReference type="RefSeq" id="XP_002292398.1">
    <property type="nucleotide sequence ID" value="XM_002292362.1"/>
</dbReference>
<dbReference type="InterPro" id="IPR005024">
    <property type="entry name" value="Snf7_fam"/>
</dbReference>
<evidence type="ECO:0000313" key="3">
    <source>
        <dbReference type="Proteomes" id="UP000001449"/>
    </source>
</evidence>
<reference evidence="2 3" key="1">
    <citation type="journal article" date="2004" name="Science">
        <title>The genome of the diatom Thalassiosira pseudonana: ecology, evolution, and metabolism.</title>
        <authorList>
            <person name="Armbrust E.V."/>
            <person name="Berges J.A."/>
            <person name="Bowler C."/>
            <person name="Green B.R."/>
            <person name="Martinez D."/>
            <person name="Putnam N.H."/>
            <person name="Zhou S."/>
            <person name="Allen A.E."/>
            <person name="Apt K.E."/>
            <person name="Bechner M."/>
            <person name="Brzezinski M.A."/>
            <person name="Chaal B.K."/>
            <person name="Chiovitti A."/>
            <person name="Davis A.K."/>
            <person name="Demarest M.S."/>
            <person name="Detter J.C."/>
            <person name="Glavina T."/>
            <person name="Goodstein D."/>
            <person name="Hadi M.Z."/>
            <person name="Hellsten U."/>
            <person name="Hildebrand M."/>
            <person name="Jenkins B.D."/>
            <person name="Jurka J."/>
            <person name="Kapitonov V.V."/>
            <person name="Kroger N."/>
            <person name="Lau W.W."/>
            <person name="Lane T.W."/>
            <person name="Larimer F.W."/>
            <person name="Lippmeier J.C."/>
            <person name="Lucas S."/>
            <person name="Medina M."/>
            <person name="Montsant A."/>
            <person name="Obornik M."/>
            <person name="Parker M.S."/>
            <person name="Palenik B."/>
            <person name="Pazour G.J."/>
            <person name="Richardson P.M."/>
            <person name="Rynearson T.A."/>
            <person name="Saito M.A."/>
            <person name="Schwartz D.C."/>
            <person name="Thamatrakoln K."/>
            <person name="Valentin K."/>
            <person name="Vardi A."/>
            <person name="Wilkerson F.P."/>
            <person name="Rokhsar D.S."/>
        </authorList>
    </citation>
    <scope>NUCLEOTIDE SEQUENCE [LARGE SCALE GENOMIC DNA]</scope>
    <source>
        <strain evidence="2 3">CCMP1335</strain>
    </source>
</reference>
<dbReference type="KEGG" id="tps:THAPSDRAFT_7887"/>
<dbReference type="GO" id="GO:0005771">
    <property type="term" value="C:multivesicular body"/>
    <property type="evidence" value="ECO:0000318"/>
    <property type="project" value="GO_Central"/>
</dbReference>
<proteinExistence type="predicted"/>
<dbReference type="eggNOG" id="KOG3232">
    <property type="taxonomic scope" value="Eukaryota"/>
</dbReference>
<dbReference type="Gene3D" id="6.10.140.1230">
    <property type="match status" value="1"/>
</dbReference>
<dbReference type="Pfam" id="PF03357">
    <property type="entry name" value="Snf7"/>
    <property type="match status" value="1"/>
</dbReference>
<dbReference type="AlphaFoldDB" id="B8C7T4"/>
<dbReference type="InParanoid" id="B8C7T4"/>
<name>B8C7T4_THAPS</name>
<protein>
    <submittedName>
        <fullName evidence="2">Uncharacterized protein</fullName>
    </submittedName>
</protein>
<dbReference type="HOGENOM" id="CLU_080826_0_0_1"/>
<dbReference type="GO" id="GO:0015031">
    <property type="term" value="P:protein transport"/>
    <property type="evidence" value="ECO:0000318"/>
    <property type="project" value="GO_Central"/>
</dbReference>
<keyword evidence="3" id="KW-1185">Reference proteome</keyword>
<dbReference type="GO" id="GO:0045324">
    <property type="term" value="P:late endosome to vacuole transport"/>
    <property type="evidence" value="ECO:0000318"/>
    <property type="project" value="GO_Central"/>
</dbReference>
<dbReference type="FunCoup" id="B8C7T4">
    <property type="interactions" value="386"/>
</dbReference>
<evidence type="ECO:0000256" key="1">
    <source>
        <dbReference type="SAM" id="MobiDB-lite"/>
    </source>
</evidence>
<sequence>MGNSISLEEELINLRMTSKQMQRSSKKCEKNEKAAVDKLKKAIKQGNSEGARIYAQDAIREKNQALNCLRLASRIDAVASRLETAVRMNTVTKSMKGVVKGMDKGLASMDVDKISATMDKFEQQFEDLDVKAAYMDQAMNSTTASATPVDQVDELVKMVADENNLQLGEAFGDLGPVGKIKEPEPEKKESVAVEDDLEARLANLRG</sequence>
<gene>
    <name evidence="2" type="ORF">THAPSDRAFT_7887</name>
</gene>
<feature type="region of interest" description="Disordered" evidence="1">
    <location>
        <begin position="172"/>
        <end position="194"/>
    </location>
</feature>
<dbReference type="GO" id="GO:0000815">
    <property type="term" value="C:ESCRT III complex"/>
    <property type="evidence" value="ECO:0000318"/>
    <property type="project" value="GO_Central"/>
</dbReference>
<dbReference type="OMA" id="QQITMVM"/>
<feature type="compositionally biased region" description="Basic and acidic residues" evidence="1">
    <location>
        <begin position="179"/>
        <end position="191"/>
    </location>
</feature>
<dbReference type="GO" id="GO:0032509">
    <property type="term" value="P:endosome transport via multivesicular body sorting pathway"/>
    <property type="evidence" value="ECO:0000318"/>
    <property type="project" value="GO_Central"/>
</dbReference>